<dbReference type="AlphaFoldDB" id="A0A2M9CEW2"/>
<dbReference type="PANTHER" id="PTHR43032">
    <property type="entry name" value="PROTEIN-METHIONINE-SULFOXIDE REDUCTASE"/>
    <property type="match status" value="1"/>
</dbReference>
<feature type="transmembrane region" description="Helical" evidence="1">
    <location>
        <begin position="110"/>
        <end position="129"/>
    </location>
</feature>
<name>A0A2M9CEW2_9CELL</name>
<dbReference type="Pfam" id="PF00174">
    <property type="entry name" value="Oxidored_molyb"/>
    <property type="match status" value="1"/>
</dbReference>
<dbReference type="InterPro" id="IPR016174">
    <property type="entry name" value="Di-haem_cyt_TM"/>
</dbReference>
<keyword evidence="4" id="KW-1185">Reference proteome</keyword>
<dbReference type="PANTHER" id="PTHR43032:SF2">
    <property type="entry name" value="BLL0505 PROTEIN"/>
    <property type="match status" value="1"/>
</dbReference>
<dbReference type="OrthoDB" id="5241952at2"/>
<proteinExistence type="predicted"/>
<gene>
    <name evidence="3" type="ORF">CLV28_2225</name>
</gene>
<keyword evidence="1" id="KW-0812">Transmembrane</keyword>
<dbReference type="GO" id="GO:0005886">
    <property type="term" value="C:plasma membrane"/>
    <property type="evidence" value="ECO:0007669"/>
    <property type="project" value="UniProtKB-SubCell"/>
</dbReference>
<evidence type="ECO:0000259" key="2">
    <source>
        <dbReference type="Pfam" id="PF00174"/>
    </source>
</evidence>
<feature type="domain" description="Oxidoreductase molybdopterin-binding" evidence="2">
    <location>
        <begin position="289"/>
        <end position="420"/>
    </location>
</feature>
<comment type="caution">
    <text evidence="3">The sequence shown here is derived from an EMBL/GenBank/DDBJ whole genome shotgun (WGS) entry which is preliminary data.</text>
</comment>
<dbReference type="SUPFAM" id="SSF56524">
    <property type="entry name" value="Oxidoreductase molybdopterin-binding domain"/>
    <property type="match status" value="1"/>
</dbReference>
<dbReference type="GO" id="GO:0022904">
    <property type="term" value="P:respiratory electron transport chain"/>
    <property type="evidence" value="ECO:0007669"/>
    <property type="project" value="InterPro"/>
</dbReference>
<feature type="transmembrane region" description="Helical" evidence="1">
    <location>
        <begin position="21"/>
        <end position="47"/>
    </location>
</feature>
<sequence length="424" mass="44809">MGLPRPPTPEAFRSPIHDERVVARVGVWLGIAFVVVFVTGLVSHFLQNPLPWMPLLPEPSWGYRVTQGVHVAAGIACLPLLLAKLYAVYPALFESPPVKSPAHALERASVALLVASSIFQLVTGLFNVFQWYPWAFSFVAVHYATAWVVIGSLVIHVGVKLPIIVRALRTRIVDGEIVDEGSVVPAGTLGVDVVAAAGMDGQLSSVPDGENVVLPVPDADGSAATRRGFLAGVAVTVLGLTALTVGQTVRPLAPLAVLAPRDPRVGPQGLPVNKTAAAAGVSETAVDPAWVLRLEGPGGTRELDRAALLAMDLHEAVLPIACVEGWSATARWEGVRVRDLVAMVGAQETADLAVESLQQGGSYSRSVLQHEYVAHDDTLLALRLDGEDLDVDHGFPARIIAPNRPGVLQTKWVARLSVIDGGAA</sequence>
<dbReference type="CDD" id="cd00321">
    <property type="entry name" value="SO_family_Moco"/>
    <property type="match status" value="1"/>
</dbReference>
<evidence type="ECO:0000313" key="3">
    <source>
        <dbReference type="EMBL" id="PJJ70390.1"/>
    </source>
</evidence>
<dbReference type="RefSeq" id="WP_100423368.1">
    <property type="nucleotide sequence ID" value="NZ_BOOX01000001.1"/>
</dbReference>
<feature type="transmembrane region" description="Helical" evidence="1">
    <location>
        <begin position="67"/>
        <end position="89"/>
    </location>
</feature>
<keyword evidence="1" id="KW-1133">Transmembrane helix</keyword>
<dbReference type="GO" id="GO:0009055">
    <property type="term" value="F:electron transfer activity"/>
    <property type="evidence" value="ECO:0007669"/>
    <property type="project" value="InterPro"/>
</dbReference>
<dbReference type="Gene3D" id="3.90.420.10">
    <property type="entry name" value="Oxidoreductase, molybdopterin-binding domain"/>
    <property type="match status" value="1"/>
</dbReference>
<feature type="transmembrane region" description="Helical" evidence="1">
    <location>
        <begin position="135"/>
        <end position="159"/>
    </location>
</feature>
<dbReference type="InterPro" id="IPR036374">
    <property type="entry name" value="OxRdtase_Mopterin-bd_sf"/>
</dbReference>
<evidence type="ECO:0000313" key="4">
    <source>
        <dbReference type="Proteomes" id="UP000231693"/>
    </source>
</evidence>
<organism evidence="3 4">
    <name type="scientific">Sediminihabitans luteus</name>
    <dbReference type="NCBI Taxonomy" id="1138585"/>
    <lineage>
        <taxon>Bacteria</taxon>
        <taxon>Bacillati</taxon>
        <taxon>Actinomycetota</taxon>
        <taxon>Actinomycetes</taxon>
        <taxon>Micrococcales</taxon>
        <taxon>Cellulomonadaceae</taxon>
        <taxon>Sediminihabitans</taxon>
    </lineage>
</organism>
<dbReference type="InterPro" id="IPR000572">
    <property type="entry name" value="OxRdtase_Mopterin-bd_dom"/>
</dbReference>
<dbReference type="Proteomes" id="UP000231693">
    <property type="component" value="Unassembled WGS sequence"/>
</dbReference>
<keyword evidence="1" id="KW-0472">Membrane</keyword>
<evidence type="ECO:0000256" key="1">
    <source>
        <dbReference type="SAM" id="Phobius"/>
    </source>
</evidence>
<dbReference type="SUPFAM" id="SSF81342">
    <property type="entry name" value="Transmembrane di-heme cytochromes"/>
    <property type="match status" value="1"/>
</dbReference>
<dbReference type="EMBL" id="PGFE01000003">
    <property type="protein sequence ID" value="PJJ70390.1"/>
    <property type="molecule type" value="Genomic_DNA"/>
</dbReference>
<reference evidence="3 4" key="1">
    <citation type="submission" date="2017-11" db="EMBL/GenBank/DDBJ databases">
        <title>Genomic Encyclopedia of Archaeal and Bacterial Type Strains, Phase II (KMG-II): From Individual Species to Whole Genera.</title>
        <authorList>
            <person name="Goeker M."/>
        </authorList>
    </citation>
    <scope>NUCLEOTIDE SEQUENCE [LARGE SCALE GENOMIC DNA]</scope>
    <source>
        <strain evidence="3 4">DSM 25478</strain>
    </source>
</reference>
<accession>A0A2M9CEW2</accession>
<protein>
    <submittedName>
        <fullName evidence="3">Molybdopterin-dependent oxidoreductase-like protein</fullName>
    </submittedName>
</protein>